<keyword evidence="2" id="KW-1185">Reference proteome</keyword>
<organism evidence="1 2">
    <name type="scientific">Effrenium voratum</name>
    <dbReference type="NCBI Taxonomy" id="2562239"/>
    <lineage>
        <taxon>Eukaryota</taxon>
        <taxon>Sar</taxon>
        <taxon>Alveolata</taxon>
        <taxon>Dinophyceae</taxon>
        <taxon>Suessiales</taxon>
        <taxon>Symbiodiniaceae</taxon>
        <taxon>Effrenium</taxon>
    </lineage>
</organism>
<comment type="caution">
    <text evidence="1">The sequence shown here is derived from an EMBL/GenBank/DDBJ whole genome shotgun (WGS) entry which is preliminary data.</text>
</comment>
<dbReference type="Proteomes" id="UP001178507">
    <property type="component" value="Unassembled WGS sequence"/>
</dbReference>
<sequence length="156" mass="17911">MADVEHRTDWWCSVFLRARRTTVPSGTPAAKCRLQLPPSNLANLTLLGRLQRGCRLMCHWVSQVVRVSARHSSMMPVPERRKKWTWRSSKLKLARASRDLEMANGKRSVDWWHTSFCRSQERLFLVESSCLALASKQLGHTAAQVAEWLQAQAILE</sequence>
<name>A0AA36J4H5_9DINO</name>
<dbReference type="AlphaFoldDB" id="A0AA36J4H5"/>
<reference evidence="1" key="1">
    <citation type="submission" date="2023-08" db="EMBL/GenBank/DDBJ databases">
        <authorList>
            <person name="Chen Y."/>
            <person name="Shah S."/>
            <person name="Dougan E. K."/>
            <person name="Thang M."/>
            <person name="Chan C."/>
        </authorList>
    </citation>
    <scope>NUCLEOTIDE SEQUENCE</scope>
</reference>
<evidence type="ECO:0000313" key="1">
    <source>
        <dbReference type="EMBL" id="CAJ1398922.1"/>
    </source>
</evidence>
<dbReference type="EMBL" id="CAUJNA010003316">
    <property type="protein sequence ID" value="CAJ1398922.1"/>
    <property type="molecule type" value="Genomic_DNA"/>
</dbReference>
<accession>A0AA36J4H5</accession>
<evidence type="ECO:0000313" key="2">
    <source>
        <dbReference type="Proteomes" id="UP001178507"/>
    </source>
</evidence>
<protein>
    <submittedName>
        <fullName evidence="1">Uncharacterized protein</fullName>
    </submittedName>
</protein>
<proteinExistence type="predicted"/>
<gene>
    <name evidence="1" type="ORF">EVOR1521_LOCUS22570</name>
</gene>